<sequence>MVEEEISLYIILMKTSNFGELETRDRPVRNHTPFLHLSLLQYRRCWVFLFLPLFLTALSFSLFAGSLRAVIFVFCYTTSLRLLS</sequence>
<evidence type="ECO:0000313" key="3">
    <source>
        <dbReference type="Proteomes" id="UP000029981"/>
    </source>
</evidence>
<reference evidence="2 3" key="4">
    <citation type="journal article" date="2011" name="BMC Genomics">
        <title>RNA-Seq improves annotation of protein-coding genes in the cucumber genome.</title>
        <authorList>
            <person name="Li Z."/>
            <person name="Zhang Z."/>
            <person name="Yan P."/>
            <person name="Huang S."/>
            <person name="Fei Z."/>
            <person name="Lin K."/>
        </authorList>
    </citation>
    <scope>NUCLEOTIDE SEQUENCE [LARGE SCALE GENOMIC DNA]</scope>
    <source>
        <strain evidence="3">cv. 9930</strain>
    </source>
</reference>
<evidence type="ECO:0000256" key="1">
    <source>
        <dbReference type="SAM" id="Phobius"/>
    </source>
</evidence>
<evidence type="ECO:0000313" key="2">
    <source>
        <dbReference type="EMBL" id="KGN64771.1"/>
    </source>
</evidence>
<reference evidence="2 3" key="2">
    <citation type="journal article" date="2009" name="PLoS ONE">
        <title>An integrated genetic and cytogenetic map of the cucumber genome.</title>
        <authorList>
            <person name="Ren Y."/>
            <person name="Zhang Z."/>
            <person name="Liu J."/>
            <person name="Staub J.E."/>
            <person name="Han Y."/>
            <person name="Cheng Z."/>
            <person name="Li X."/>
            <person name="Lu J."/>
            <person name="Miao H."/>
            <person name="Kang H."/>
            <person name="Xie B."/>
            <person name="Gu X."/>
            <person name="Wang X."/>
            <person name="Du Y."/>
            <person name="Jin W."/>
            <person name="Huang S."/>
        </authorList>
    </citation>
    <scope>NUCLEOTIDE SEQUENCE [LARGE SCALE GENOMIC DNA]</scope>
    <source>
        <strain evidence="3">cv. 9930</strain>
    </source>
</reference>
<keyword evidence="1" id="KW-0812">Transmembrane</keyword>
<name>A0A0A0LXP5_CUCSA</name>
<dbReference type="Gramene" id="KGN64771">
    <property type="protein sequence ID" value="KGN64771"/>
    <property type="gene ID" value="Csa_1G096060"/>
</dbReference>
<feature type="transmembrane region" description="Helical" evidence="1">
    <location>
        <begin position="46"/>
        <end position="76"/>
    </location>
</feature>
<keyword evidence="1" id="KW-1133">Transmembrane helix</keyword>
<gene>
    <name evidence="2" type="ORF">Csa_1G096060</name>
</gene>
<organism evidence="2 3">
    <name type="scientific">Cucumis sativus</name>
    <name type="common">Cucumber</name>
    <dbReference type="NCBI Taxonomy" id="3659"/>
    <lineage>
        <taxon>Eukaryota</taxon>
        <taxon>Viridiplantae</taxon>
        <taxon>Streptophyta</taxon>
        <taxon>Embryophyta</taxon>
        <taxon>Tracheophyta</taxon>
        <taxon>Spermatophyta</taxon>
        <taxon>Magnoliopsida</taxon>
        <taxon>eudicotyledons</taxon>
        <taxon>Gunneridae</taxon>
        <taxon>Pentapetalae</taxon>
        <taxon>rosids</taxon>
        <taxon>fabids</taxon>
        <taxon>Cucurbitales</taxon>
        <taxon>Cucurbitaceae</taxon>
        <taxon>Benincaseae</taxon>
        <taxon>Cucumis</taxon>
    </lineage>
</organism>
<dbReference type="EMBL" id="CM002922">
    <property type="protein sequence ID" value="KGN64771.1"/>
    <property type="molecule type" value="Genomic_DNA"/>
</dbReference>
<proteinExistence type="predicted"/>
<dbReference type="Proteomes" id="UP000029981">
    <property type="component" value="Chromosome 1"/>
</dbReference>
<dbReference type="AlphaFoldDB" id="A0A0A0LXP5"/>
<protein>
    <submittedName>
        <fullName evidence="2">Uncharacterized protein</fullName>
    </submittedName>
</protein>
<reference evidence="2 3" key="1">
    <citation type="journal article" date="2009" name="Nat. Genet.">
        <title>The genome of the cucumber, Cucumis sativus L.</title>
        <authorList>
            <person name="Huang S."/>
            <person name="Li R."/>
            <person name="Zhang Z."/>
            <person name="Li L."/>
            <person name="Gu X."/>
            <person name="Fan W."/>
            <person name="Lucas W.J."/>
            <person name="Wang X."/>
            <person name="Xie B."/>
            <person name="Ni P."/>
            <person name="Ren Y."/>
            <person name="Zhu H."/>
            <person name="Li J."/>
            <person name="Lin K."/>
            <person name="Jin W."/>
            <person name="Fei Z."/>
            <person name="Li G."/>
            <person name="Staub J."/>
            <person name="Kilian A."/>
            <person name="van der Vossen E.A."/>
            <person name="Wu Y."/>
            <person name="Guo J."/>
            <person name="He J."/>
            <person name="Jia Z."/>
            <person name="Ren Y."/>
            <person name="Tian G."/>
            <person name="Lu Y."/>
            <person name="Ruan J."/>
            <person name="Qian W."/>
            <person name="Wang M."/>
            <person name="Huang Q."/>
            <person name="Li B."/>
            <person name="Xuan Z."/>
            <person name="Cao J."/>
            <person name="Asan"/>
            <person name="Wu Z."/>
            <person name="Zhang J."/>
            <person name="Cai Q."/>
            <person name="Bai Y."/>
            <person name="Zhao B."/>
            <person name="Han Y."/>
            <person name="Li Y."/>
            <person name="Li X."/>
            <person name="Wang S."/>
            <person name="Shi Q."/>
            <person name="Liu S."/>
            <person name="Cho W.K."/>
            <person name="Kim J.Y."/>
            <person name="Xu Y."/>
            <person name="Heller-Uszynska K."/>
            <person name="Miao H."/>
            <person name="Cheng Z."/>
            <person name="Zhang S."/>
            <person name="Wu J."/>
            <person name="Yang Y."/>
            <person name="Kang H."/>
            <person name="Li M."/>
            <person name="Liang H."/>
            <person name="Ren X."/>
            <person name="Shi Z."/>
            <person name="Wen M."/>
            <person name="Jian M."/>
            <person name="Yang H."/>
            <person name="Zhang G."/>
            <person name="Yang Z."/>
            <person name="Chen R."/>
            <person name="Liu S."/>
            <person name="Li J."/>
            <person name="Ma L."/>
            <person name="Liu H."/>
            <person name="Zhou Y."/>
            <person name="Zhao J."/>
            <person name="Fang X."/>
            <person name="Li G."/>
            <person name="Fang L."/>
            <person name="Li Y."/>
            <person name="Liu D."/>
            <person name="Zheng H."/>
            <person name="Zhang Y."/>
            <person name="Qin N."/>
            <person name="Li Z."/>
            <person name="Yang G."/>
            <person name="Yang S."/>
            <person name="Bolund L."/>
            <person name="Kristiansen K."/>
            <person name="Zheng H."/>
            <person name="Li S."/>
            <person name="Zhang X."/>
            <person name="Yang H."/>
            <person name="Wang J."/>
            <person name="Sun R."/>
            <person name="Zhang B."/>
            <person name="Jiang S."/>
            <person name="Wang J."/>
            <person name="Du Y."/>
            <person name="Li S."/>
        </authorList>
    </citation>
    <scope>NUCLEOTIDE SEQUENCE [LARGE SCALE GENOMIC DNA]</scope>
    <source>
        <strain evidence="3">cv. 9930</strain>
    </source>
</reference>
<accession>A0A0A0LXP5</accession>
<keyword evidence="1" id="KW-0472">Membrane</keyword>
<keyword evidence="3" id="KW-1185">Reference proteome</keyword>
<reference evidence="2 3" key="3">
    <citation type="journal article" date="2010" name="BMC Genomics">
        <title>Transcriptome sequencing and comparative analysis of cucumber flowers with different sex types.</title>
        <authorList>
            <person name="Guo S."/>
            <person name="Zheng Y."/>
            <person name="Joung J.G."/>
            <person name="Liu S."/>
            <person name="Zhang Z."/>
            <person name="Crasta O.R."/>
            <person name="Sobral B.W."/>
            <person name="Xu Y."/>
            <person name="Huang S."/>
            <person name="Fei Z."/>
        </authorList>
    </citation>
    <scope>NUCLEOTIDE SEQUENCE [LARGE SCALE GENOMIC DNA]</scope>
    <source>
        <strain evidence="3">cv. 9930</strain>
    </source>
</reference>